<dbReference type="HOGENOM" id="CLU_704344_0_0_1"/>
<evidence type="ECO:0000313" key="3">
    <source>
        <dbReference type="Proteomes" id="UP000011081"/>
    </source>
</evidence>
<dbReference type="RefSeq" id="XP_008075285.1">
    <property type="nucleotide sequence ID" value="XM_008077094.1"/>
</dbReference>
<dbReference type="OMA" id="NIHYNDI"/>
<reference evidence="3" key="1">
    <citation type="submission" date="2011-03" db="EMBL/GenBank/DDBJ databases">
        <title>The genome sequence of Vavraia culicis strain floridensis.</title>
        <authorList>
            <consortium name="The Broad Institute Genome Sequencing Platform"/>
            <person name="Cuomo C."/>
            <person name="Becnel J."/>
            <person name="Sanscrainte N."/>
            <person name="Young S.K."/>
            <person name="Zeng Q."/>
            <person name="Gargeya S."/>
            <person name="Fitzgerald M."/>
            <person name="Haas B."/>
            <person name="Abouelleil A."/>
            <person name="Alvarado L."/>
            <person name="Arachchi H.M."/>
            <person name="Berlin A."/>
            <person name="Chapman S.B."/>
            <person name="Gearin G."/>
            <person name="Goldberg J."/>
            <person name="Griggs A."/>
            <person name="Gujja S."/>
            <person name="Hansen M."/>
            <person name="Heiman D."/>
            <person name="Howarth C."/>
            <person name="Larimer J."/>
            <person name="Lui A."/>
            <person name="MacDonald P.J.P."/>
            <person name="McCowen C."/>
            <person name="Montmayeur A."/>
            <person name="Murphy C."/>
            <person name="Neiman D."/>
            <person name="Pearson M."/>
            <person name="Priest M."/>
            <person name="Roberts A."/>
            <person name="Saif S."/>
            <person name="Shea T."/>
            <person name="Sisk P."/>
            <person name="Stolte C."/>
            <person name="Sykes S."/>
            <person name="Wortman J."/>
            <person name="Nusbaum C."/>
            <person name="Birren B."/>
        </authorList>
    </citation>
    <scope>NUCLEOTIDE SEQUENCE [LARGE SCALE GENOMIC DNA]</scope>
    <source>
        <strain evidence="3">floridensis</strain>
    </source>
</reference>
<evidence type="ECO:0000313" key="2">
    <source>
        <dbReference type="EMBL" id="ELA46229.1"/>
    </source>
</evidence>
<evidence type="ECO:0000256" key="1">
    <source>
        <dbReference type="SAM" id="SignalP"/>
    </source>
</evidence>
<dbReference type="VEuPathDB" id="MicrosporidiaDB:VCUG_02275"/>
<dbReference type="InParanoid" id="L2GRG8"/>
<sequence length="384" mass="45255">MYISVLLSIMMFITTSESTAPLQIVKTRKIWNPKTNHQIIVYYKEVLMKNNGIFSKLIILAYLNRSEVNTNNLENALSILKSYCTKLRLIDTNFADYTLRVKQIVKELLKNPVVKEALPIEHNILNLVAKKLTVPLLSNYNIHYNDIYEFIEFRLETAEFFNNIYYRMLNCKIFDGYFHMMNHWTDVVPYLHDYVYLEVLNVEITFNRLITKLCHLLTDSIVHLGRLKSHKNDIWRKSQELLSNSVNAVQERMDMINLSKNAVIDADTVANYIKLLSDDYNVYLKMSQVYRLVCGKDFRDKSIMNNEFLSLTHYLKTIYILYKDNSSYVHHNHLLNTIQGFNDYITYELNYVQIFTSDLLRLATLLSTKILEFAYLHINVVIST</sequence>
<organism evidence="2 3">
    <name type="scientific">Vavraia culicis (isolate floridensis)</name>
    <name type="common">Microsporidian parasite</name>
    <dbReference type="NCBI Taxonomy" id="948595"/>
    <lineage>
        <taxon>Eukaryota</taxon>
        <taxon>Fungi</taxon>
        <taxon>Fungi incertae sedis</taxon>
        <taxon>Microsporidia</taxon>
        <taxon>Pleistophoridae</taxon>
        <taxon>Vavraia</taxon>
    </lineage>
</organism>
<name>L2GRG8_VAVCU</name>
<dbReference type="GeneID" id="19880139"/>
<feature type="signal peptide" evidence="1">
    <location>
        <begin position="1"/>
        <end position="18"/>
    </location>
</feature>
<gene>
    <name evidence="2" type="ORF">VCUG_02275</name>
</gene>
<keyword evidence="3" id="KW-1185">Reference proteome</keyword>
<keyword evidence="1" id="KW-0732">Signal</keyword>
<feature type="chain" id="PRO_5003960333" evidence="1">
    <location>
        <begin position="19"/>
        <end position="384"/>
    </location>
</feature>
<dbReference type="EMBL" id="GL877455">
    <property type="protein sequence ID" value="ELA46229.1"/>
    <property type="molecule type" value="Genomic_DNA"/>
</dbReference>
<dbReference type="Proteomes" id="UP000011081">
    <property type="component" value="Unassembled WGS sequence"/>
</dbReference>
<proteinExistence type="predicted"/>
<dbReference type="AlphaFoldDB" id="L2GRG8"/>
<accession>L2GRG8</accession>
<protein>
    <submittedName>
        <fullName evidence="2">Uncharacterized protein</fullName>
    </submittedName>
</protein>
<dbReference type="OrthoDB" id="10475326at2759"/>